<dbReference type="Proteomes" id="UP000324222">
    <property type="component" value="Unassembled WGS sequence"/>
</dbReference>
<evidence type="ECO:0000256" key="1">
    <source>
        <dbReference type="SAM" id="Phobius"/>
    </source>
</evidence>
<accession>A0A5B7EM06</accession>
<sequence>MINKPEMVEGYREGRGISEERCVTLGVDPLRVGVNAGCLAGKRGRARGMELSRTVRSLAISLVSLEANRWLPAKLGKMRASLSMTQQVFPLRVLAKEILMVVLLVGWWVTSHTMLCQDPLCVSSGGKWERGLSVLRVARLVRREEHRDSSLWLVYSQTRNFLKFN</sequence>
<comment type="caution">
    <text evidence="2">The sequence shown here is derived from an EMBL/GenBank/DDBJ whole genome shotgun (WGS) entry which is preliminary data.</text>
</comment>
<dbReference type="EMBL" id="VSRR010002837">
    <property type="protein sequence ID" value="MPC33454.1"/>
    <property type="molecule type" value="Genomic_DNA"/>
</dbReference>
<gene>
    <name evidence="2" type="ORF">E2C01_026804</name>
</gene>
<protein>
    <submittedName>
        <fullName evidence="2">Uncharacterized protein</fullName>
    </submittedName>
</protein>
<feature type="transmembrane region" description="Helical" evidence="1">
    <location>
        <begin position="89"/>
        <end position="109"/>
    </location>
</feature>
<organism evidence="2 3">
    <name type="scientific">Portunus trituberculatus</name>
    <name type="common">Swimming crab</name>
    <name type="synonym">Neptunus trituberculatus</name>
    <dbReference type="NCBI Taxonomy" id="210409"/>
    <lineage>
        <taxon>Eukaryota</taxon>
        <taxon>Metazoa</taxon>
        <taxon>Ecdysozoa</taxon>
        <taxon>Arthropoda</taxon>
        <taxon>Crustacea</taxon>
        <taxon>Multicrustacea</taxon>
        <taxon>Malacostraca</taxon>
        <taxon>Eumalacostraca</taxon>
        <taxon>Eucarida</taxon>
        <taxon>Decapoda</taxon>
        <taxon>Pleocyemata</taxon>
        <taxon>Brachyura</taxon>
        <taxon>Eubrachyura</taxon>
        <taxon>Portunoidea</taxon>
        <taxon>Portunidae</taxon>
        <taxon>Portuninae</taxon>
        <taxon>Portunus</taxon>
    </lineage>
</organism>
<proteinExistence type="predicted"/>
<evidence type="ECO:0000313" key="3">
    <source>
        <dbReference type="Proteomes" id="UP000324222"/>
    </source>
</evidence>
<keyword evidence="3" id="KW-1185">Reference proteome</keyword>
<dbReference type="AlphaFoldDB" id="A0A5B7EM06"/>
<evidence type="ECO:0000313" key="2">
    <source>
        <dbReference type="EMBL" id="MPC33454.1"/>
    </source>
</evidence>
<keyword evidence="1" id="KW-1133">Transmembrane helix</keyword>
<name>A0A5B7EM06_PORTR</name>
<keyword evidence="1" id="KW-0812">Transmembrane</keyword>
<keyword evidence="1" id="KW-0472">Membrane</keyword>
<reference evidence="2 3" key="1">
    <citation type="submission" date="2019-05" db="EMBL/GenBank/DDBJ databases">
        <title>Another draft genome of Portunus trituberculatus and its Hox gene families provides insights of decapod evolution.</title>
        <authorList>
            <person name="Jeong J.-H."/>
            <person name="Song I."/>
            <person name="Kim S."/>
            <person name="Choi T."/>
            <person name="Kim D."/>
            <person name="Ryu S."/>
            <person name="Kim W."/>
        </authorList>
    </citation>
    <scope>NUCLEOTIDE SEQUENCE [LARGE SCALE GENOMIC DNA]</scope>
    <source>
        <tissue evidence="2">Muscle</tissue>
    </source>
</reference>